<accession>A0ABD2UYM2</accession>
<dbReference type="PANTHER" id="PTHR42648">
    <property type="entry name" value="TRANSPOSASE, PUTATIVE-RELATED"/>
    <property type="match status" value="1"/>
</dbReference>
<dbReference type="InterPro" id="IPR057670">
    <property type="entry name" value="SH3_retrovirus"/>
</dbReference>
<name>A0ABD2UYM2_9SOLN</name>
<dbReference type="AlphaFoldDB" id="A0ABD2UYM2"/>
<dbReference type="SUPFAM" id="SSF53098">
    <property type="entry name" value="Ribonuclease H-like"/>
    <property type="match status" value="1"/>
</dbReference>
<evidence type="ECO:0000313" key="2">
    <source>
        <dbReference type="EMBL" id="KAL3373978.1"/>
    </source>
</evidence>
<evidence type="ECO:0000313" key="3">
    <source>
        <dbReference type="Proteomes" id="UP001627284"/>
    </source>
</evidence>
<dbReference type="InterPro" id="IPR036397">
    <property type="entry name" value="RNaseH_sf"/>
</dbReference>
<keyword evidence="3" id="KW-1185">Reference proteome</keyword>
<comment type="caution">
    <text evidence="2">The sequence shown here is derived from an EMBL/GenBank/DDBJ whole genome shotgun (WGS) entry which is preliminary data.</text>
</comment>
<dbReference type="InterPro" id="IPR001584">
    <property type="entry name" value="Integrase_cat-core"/>
</dbReference>
<evidence type="ECO:0000259" key="1">
    <source>
        <dbReference type="PROSITE" id="PS50994"/>
    </source>
</evidence>
<proteinExistence type="predicted"/>
<dbReference type="PROSITE" id="PS50994">
    <property type="entry name" value="INTEGRASE"/>
    <property type="match status" value="1"/>
</dbReference>
<reference evidence="2 3" key="1">
    <citation type="submission" date="2024-05" db="EMBL/GenBank/DDBJ databases">
        <title>De novo assembly of an allotetraploid wild potato.</title>
        <authorList>
            <person name="Hosaka A.J."/>
        </authorList>
    </citation>
    <scope>NUCLEOTIDE SEQUENCE [LARGE SCALE GENOMIC DNA]</scope>
    <source>
        <tissue evidence="2">Young leaves</tissue>
    </source>
</reference>
<dbReference type="Proteomes" id="UP001627284">
    <property type="component" value="Unassembled WGS sequence"/>
</dbReference>
<dbReference type="InterPro" id="IPR039537">
    <property type="entry name" value="Retrotran_Ty1/copia-like"/>
</dbReference>
<sequence length="259" mass="30490">MFYLIHVDLWGPYSTTNFDGNKYFLTIVDDFSRMSWIFLLKHKYDVSMSIQPFLKFFKNQFAKTIKVIQTDNGTEFVNSVCETMFKEMRVIHQRSCPYTPQQNGVVERKHRHLLEVTRALRFQAKIPLQFWGHCMLAASHIINRLPSSVLNFQTPYEKLYGRKPDLSHFRTIGCLCFAKVLPANDKMMARSRTVDHMGYSEIQKGYILFDIATRSFFVRRDDIFREEVFLFSHTDITDSQPVFVDNLQASDFILQNPSH</sequence>
<feature type="domain" description="Integrase catalytic" evidence="1">
    <location>
        <begin position="1"/>
        <end position="163"/>
    </location>
</feature>
<organism evidence="2 3">
    <name type="scientific">Solanum stoloniferum</name>
    <dbReference type="NCBI Taxonomy" id="62892"/>
    <lineage>
        <taxon>Eukaryota</taxon>
        <taxon>Viridiplantae</taxon>
        <taxon>Streptophyta</taxon>
        <taxon>Embryophyta</taxon>
        <taxon>Tracheophyta</taxon>
        <taxon>Spermatophyta</taxon>
        <taxon>Magnoliopsida</taxon>
        <taxon>eudicotyledons</taxon>
        <taxon>Gunneridae</taxon>
        <taxon>Pentapetalae</taxon>
        <taxon>asterids</taxon>
        <taxon>lamiids</taxon>
        <taxon>Solanales</taxon>
        <taxon>Solanaceae</taxon>
        <taxon>Solanoideae</taxon>
        <taxon>Solaneae</taxon>
        <taxon>Solanum</taxon>
    </lineage>
</organism>
<dbReference type="InterPro" id="IPR012337">
    <property type="entry name" value="RNaseH-like_sf"/>
</dbReference>
<dbReference type="PANTHER" id="PTHR42648:SF31">
    <property type="entry name" value="RNA-DIRECTED DNA POLYMERASE"/>
    <property type="match status" value="1"/>
</dbReference>
<protein>
    <recommendedName>
        <fullName evidence="1">Integrase catalytic domain-containing protein</fullName>
    </recommendedName>
</protein>
<dbReference type="Gene3D" id="3.30.420.10">
    <property type="entry name" value="Ribonuclease H-like superfamily/Ribonuclease H"/>
    <property type="match status" value="1"/>
</dbReference>
<dbReference type="Pfam" id="PF25597">
    <property type="entry name" value="SH3_retrovirus"/>
    <property type="match status" value="1"/>
</dbReference>
<gene>
    <name evidence="2" type="ORF">AABB24_005776</name>
</gene>
<dbReference type="EMBL" id="JBJKTR010000003">
    <property type="protein sequence ID" value="KAL3373978.1"/>
    <property type="molecule type" value="Genomic_DNA"/>
</dbReference>
<dbReference type="Pfam" id="PF00665">
    <property type="entry name" value="rve"/>
    <property type="match status" value="1"/>
</dbReference>